<evidence type="ECO:0000313" key="4">
    <source>
        <dbReference type="Proteomes" id="UP000214646"/>
    </source>
</evidence>
<sequence length="423" mass="46560">MDAKHSRDDFLFLDSVRGIAAVVVVVWHQIVAFLPALKGGPTVPPPWVTMFYNGDFAVDLFFVLSGFVLSLSFVRGGGVESLRSAAVRRYFRLAVPVGASVFLSYLLLRFGLYYNRQAAVAAGFSPGYWLDVWNNFPASRSGALTEAVYKAFFAFEVPRTYNTYNNILWTMQIEFAGSLFVFAFHALFGGLRNRFWAYLVLAVVLICKGWVSGLEFLVGAAFCDLLGGRAPRPGAGALSVAVGAVCLVAVLAGMVIGGATPDWLTQKFGPPSSVTVERLAACHRTVGALLLLAGYTYSAWGRWLLTRRPLVFLGRISFPLYLVHILVELSLGCYVYLVCRQDGWSHLDAVLACAAVTIAVSIFLAWIGSWTVEPASIWLGRWVYATIFRRDQLPAYKLIEHAPETAAADRETARVRETARDKP</sequence>
<feature type="transmembrane region" description="Helical" evidence="1">
    <location>
        <begin position="56"/>
        <end position="78"/>
    </location>
</feature>
<gene>
    <name evidence="3" type="ORF">FRUB_06650</name>
</gene>
<evidence type="ECO:0000313" key="3">
    <source>
        <dbReference type="EMBL" id="OWK37530.1"/>
    </source>
</evidence>
<feature type="transmembrane region" description="Helical" evidence="1">
    <location>
        <begin position="12"/>
        <end position="36"/>
    </location>
</feature>
<dbReference type="RefSeq" id="WP_088257426.1">
    <property type="nucleotide sequence ID" value="NZ_NIDE01000014.1"/>
</dbReference>
<keyword evidence="1" id="KW-0472">Membrane</keyword>
<dbReference type="EMBL" id="NIDE01000014">
    <property type="protein sequence ID" value="OWK37530.1"/>
    <property type="molecule type" value="Genomic_DNA"/>
</dbReference>
<dbReference type="Proteomes" id="UP000214646">
    <property type="component" value="Unassembled WGS sequence"/>
</dbReference>
<proteinExistence type="predicted"/>
<keyword evidence="4" id="KW-1185">Reference proteome</keyword>
<organism evidence="3 4">
    <name type="scientific">Fimbriiglobus ruber</name>
    <dbReference type="NCBI Taxonomy" id="1908690"/>
    <lineage>
        <taxon>Bacteria</taxon>
        <taxon>Pseudomonadati</taxon>
        <taxon>Planctomycetota</taxon>
        <taxon>Planctomycetia</taxon>
        <taxon>Gemmatales</taxon>
        <taxon>Gemmataceae</taxon>
        <taxon>Fimbriiglobus</taxon>
    </lineage>
</organism>
<dbReference type="AlphaFoldDB" id="A0A225D7F5"/>
<name>A0A225D7F5_9BACT</name>
<keyword evidence="1" id="KW-1133">Transmembrane helix</keyword>
<feature type="domain" description="Acyltransferase 3" evidence="2">
    <location>
        <begin position="11"/>
        <end position="366"/>
    </location>
</feature>
<feature type="transmembrane region" description="Helical" evidence="1">
    <location>
        <begin position="234"/>
        <end position="258"/>
    </location>
</feature>
<dbReference type="OrthoDB" id="290051at2"/>
<reference evidence="4" key="1">
    <citation type="submission" date="2017-06" db="EMBL/GenBank/DDBJ databases">
        <title>Genome analysis of Fimbriiglobus ruber SP5, the first member of the order Planctomycetales with confirmed chitinolytic capability.</title>
        <authorList>
            <person name="Ravin N.V."/>
            <person name="Rakitin A.L."/>
            <person name="Ivanova A.A."/>
            <person name="Beletsky A.V."/>
            <person name="Kulichevskaya I.S."/>
            <person name="Mardanov A.V."/>
            <person name="Dedysh S.N."/>
        </authorList>
    </citation>
    <scope>NUCLEOTIDE SEQUENCE [LARGE SCALE GENOMIC DNA]</scope>
    <source>
        <strain evidence="4">SP5</strain>
    </source>
</reference>
<dbReference type="InterPro" id="IPR002656">
    <property type="entry name" value="Acyl_transf_3_dom"/>
</dbReference>
<feature type="transmembrane region" description="Helical" evidence="1">
    <location>
        <begin position="349"/>
        <end position="372"/>
    </location>
</feature>
<dbReference type="Pfam" id="PF01757">
    <property type="entry name" value="Acyl_transf_3"/>
    <property type="match status" value="1"/>
</dbReference>
<evidence type="ECO:0000256" key="1">
    <source>
        <dbReference type="SAM" id="Phobius"/>
    </source>
</evidence>
<feature type="transmembrane region" description="Helical" evidence="1">
    <location>
        <begin position="195"/>
        <end position="222"/>
    </location>
</feature>
<comment type="caution">
    <text evidence="3">The sequence shown here is derived from an EMBL/GenBank/DDBJ whole genome shotgun (WGS) entry which is preliminary data.</text>
</comment>
<keyword evidence="1" id="KW-0812">Transmembrane</keyword>
<feature type="transmembrane region" description="Helical" evidence="1">
    <location>
        <begin position="318"/>
        <end position="337"/>
    </location>
</feature>
<feature type="transmembrane region" description="Helical" evidence="1">
    <location>
        <begin position="90"/>
        <end position="108"/>
    </location>
</feature>
<dbReference type="PANTHER" id="PTHR23028">
    <property type="entry name" value="ACETYLTRANSFERASE"/>
    <property type="match status" value="1"/>
</dbReference>
<dbReference type="PANTHER" id="PTHR23028:SF134">
    <property type="entry name" value="PUTATIVE (AFU_ORTHOLOGUE AFUA_4G08520)-RELATED"/>
    <property type="match status" value="1"/>
</dbReference>
<dbReference type="GO" id="GO:0016747">
    <property type="term" value="F:acyltransferase activity, transferring groups other than amino-acyl groups"/>
    <property type="evidence" value="ECO:0007669"/>
    <property type="project" value="InterPro"/>
</dbReference>
<protein>
    <recommendedName>
        <fullName evidence="2">Acyltransferase 3 domain-containing protein</fullName>
    </recommendedName>
</protein>
<feature type="transmembrane region" description="Helical" evidence="1">
    <location>
        <begin position="279"/>
        <end position="298"/>
    </location>
</feature>
<dbReference type="InterPro" id="IPR050879">
    <property type="entry name" value="Acyltransferase_3"/>
</dbReference>
<accession>A0A225D7F5</accession>
<feature type="transmembrane region" description="Helical" evidence="1">
    <location>
        <begin position="167"/>
        <end position="188"/>
    </location>
</feature>
<evidence type="ECO:0000259" key="2">
    <source>
        <dbReference type="Pfam" id="PF01757"/>
    </source>
</evidence>